<dbReference type="EnsemblPlants" id="OB10G16770.1">
    <property type="protein sequence ID" value="OB10G16770.1"/>
    <property type="gene ID" value="OB10G16770"/>
</dbReference>
<evidence type="ECO:0000313" key="2">
    <source>
        <dbReference type="EnsemblPlants" id="OB10G16770.1"/>
    </source>
</evidence>
<proteinExistence type="predicted"/>
<accession>J3N2C9</accession>
<dbReference type="HOGENOM" id="CLU_2416804_0_0_1"/>
<feature type="region of interest" description="Disordered" evidence="1">
    <location>
        <begin position="1"/>
        <end position="41"/>
    </location>
</feature>
<feature type="compositionally biased region" description="Low complexity" evidence="1">
    <location>
        <begin position="18"/>
        <end position="27"/>
    </location>
</feature>
<reference evidence="2" key="2">
    <citation type="submission" date="2013-04" db="UniProtKB">
        <authorList>
            <consortium name="EnsemblPlants"/>
        </authorList>
    </citation>
    <scope>IDENTIFICATION</scope>
</reference>
<evidence type="ECO:0000256" key="1">
    <source>
        <dbReference type="SAM" id="MobiDB-lite"/>
    </source>
</evidence>
<sequence>MAAGLDASEKEDAGGGTTLSPGTLSSGWWSPALKHASTSSAGTNRLAMLLTLDRSEPPTFAEAASPRPGSVGVVASPTASEDARKQQPGVRR</sequence>
<protein>
    <submittedName>
        <fullName evidence="2">Uncharacterized protein</fullName>
    </submittedName>
</protein>
<dbReference type="Proteomes" id="UP000006038">
    <property type="component" value="Chromosome 10"/>
</dbReference>
<organism evidence="2">
    <name type="scientific">Oryza brachyantha</name>
    <name type="common">malo sina</name>
    <dbReference type="NCBI Taxonomy" id="4533"/>
    <lineage>
        <taxon>Eukaryota</taxon>
        <taxon>Viridiplantae</taxon>
        <taxon>Streptophyta</taxon>
        <taxon>Embryophyta</taxon>
        <taxon>Tracheophyta</taxon>
        <taxon>Spermatophyta</taxon>
        <taxon>Magnoliopsida</taxon>
        <taxon>Liliopsida</taxon>
        <taxon>Poales</taxon>
        <taxon>Poaceae</taxon>
        <taxon>BOP clade</taxon>
        <taxon>Oryzoideae</taxon>
        <taxon>Oryzeae</taxon>
        <taxon>Oryzinae</taxon>
        <taxon>Oryza</taxon>
    </lineage>
</organism>
<reference evidence="2" key="1">
    <citation type="journal article" date="2013" name="Nat. Commun.">
        <title>Whole-genome sequencing of Oryza brachyantha reveals mechanisms underlying Oryza genome evolution.</title>
        <authorList>
            <person name="Chen J."/>
            <person name="Huang Q."/>
            <person name="Gao D."/>
            <person name="Wang J."/>
            <person name="Lang Y."/>
            <person name="Liu T."/>
            <person name="Li B."/>
            <person name="Bai Z."/>
            <person name="Luis Goicoechea J."/>
            <person name="Liang C."/>
            <person name="Chen C."/>
            <person name="Zhang W."/>
            <person name="Sun S."/>
            <person name="Liao Y."/>
            <person name="Zhang X."/>
            <person name="Yang L."/>
            <person name="Song C."/>
            <person name="Wang M."/>
            <person name="Shi J."/>
            <person name="Liu G."/>
            <person name="Liu J."/>
            <person name="Zhou H."/>
            <person name="Zhou W."/>
            <person name="Yu Q."/>
            <person name="An N."/>
            <person name="Chen Y."/>
            <person name="Cai Q."/>
            <person name="Wang B."/>
            <person name="Liu B."/>
            <person name="Min J."/>
            <person name="Huang Y."/>
            <person name="Wu H."/>
            <person name="Li Z."/>
            <person name="Zhang Y."/>
            <person name="Yin Y."/>
            <person name="Song W."/>
            <person name="Jiang J."/>
            <person name="Jackson S.A."/>
            <person name="Wing R.A."/>
            <person name="Wang J."/>
            <person name="Chen M."/>
        </authorList>
    </citation>
    <scope>NUCLEOTIDE SEQUENCE [LARGE SCALE GENOMIC DNA]</scope>
    <source>
        <strain evidence="2">cv. IRGC 101232</strain>
    </source>
</reference>
<keyword evidence="3" id="KW-1185">Reference proteome</keyword>
<feature type="region of interest" description="Disordered" evidence="1">
    <location>
        <begin position="57"/>
        <end position="92"/>
    </location>
</feature>
<evidence type="ECO:0000313" key="3">
    <source>
        <dbReference type="Proteomes" id="UP000006038"/>
    </source>
</evidence>
<dbReference type="Gramene" id="OB10G16770.1">
    <property type="protein sequence ID" value="OB10G16770.1"/>
    <property type="gene ID" value="OB10G16770"/>
</dbReference>
<dbReference type="AlphaFoldDB" id="J3N2C9"/>
<name>J3N2C9_ORYBR</name>